<evidence type="ECO:0000313" key="1">
    <source>
        <dbReference type="EMBL" id="KAJ7548854.1"/>
    </source>
</evidence>
<accession>A0ACC2D3L0</accession>
<dbReference type="Proteomes" id="UP001162992">
    <property type="component" value="Chromosome 7"/>
</dbReference>
<proteinExistence type="predicted"/>
<dbReference type="EMBL" id="CM055098">
    <property type="protein sequence ID" value="KAJ7548854.1"/>
    <property type="molecule type" value="Genomic_DNA"/>
</dbReference>
<gene>
    <name evidence="1" type="ORF">O6H91_07G030500</name>
</gene>
<comment type="caution">
    <text evidence="1">The sequence shown here is derived from an EMBL/GenBank/DDBJ whole genome shotgun (WGS) entry which is preliminary data.</text>
</comment>
<name>A0ACC2D3L0_DIPCM</name>
<protein>
    <submittedName>
        <fullName evidence="1">Uncharacterized protein</fullName>
    </submittedName>
</protein>
<organism evidence="1 2">
    <name type="scientific">Diphasiastrum complanatum</name>
    <name type="common">Issler's clubmoss</name>
    <name type="synonym">Lycopodium complanatum</name>
    <dbReference type="NCBI Taxonomy" id="34168"/>
    <lineage>
        <taxon>Eukaryota</taxon>
        <taxon>Viridiplantae</taxon>
        <taxon>Streptophyta</taxon>
        <taxon>Embryophyta</taxon>
        <taxon>Tracheophyta</taxon>
        <taxon>Lycopodiopsida</taxon>
        <taxon>Lycopodiales</taxon>
        <taxon>Lycopodiaceae</taxon>
        <taxon>Lycopodioideae</taxon>
        <taxon>Diphasiastrum</taxon>
    </lineage>
</organism>
<evidence type="ECO:0000313" key="2">
    <source>
        <dbReference type="Proteomes" id="UP001162992"/>
    </source>
</evidence>
<keyword evidence="2" id="KW-1185">Reference proteome</keyword>
<sequence>MAKRNCSFTRSSSRENGSPQSFDRIPEDVLINILSRLEDDPRHLARLACVSHRLFIVITSCCWKLRCMKLLPTLVSELVQNANNPCNIEAGEPPGGWGSLQKLLLCCPGLWHAGVLLETCDFALDQKLGWGEEWPHLASEVSTLSREQGTKLLASRFRADILYICDWSGCVHTREERKYKLFRGVFKNFKNTHVWRNLNELKAKKVNVCCAFCSSASTWDMVTSFCLRRSFEYHDDGEPVVRAFVCENGHVAGAWTDRPTHNY</sequence>
<reference evidence="2" key="1">
    <citation type="journal article" date="2024" name="Proc. Natl. Acad. Sci. U.S.A.">
        <title>Extraordinary preservation of gene collinearity over three hundred million years revealed in homosporous lycophytes.</title>
        <authorList>
            <person name="Li C."/>
            <person name="Wickell D."/>
            <person name="Kuo L.Y."/>
            <person name="Chen X."/>
            <person name="Nie B."/>
            <person name="Liao X."/>
            <person name="Peng D."/>
            <person name="Ji J."/>
            <person name="Jenkins J."/>
            <person name="Williams M."/>
            <person name="Shu S."/>
            <person name="Plott C."/>
            <person name="Barry K."/>
            <person name="Rajasekar S."/>
            <person name="Grimwood J."/>
            <person name="Han X."/>
            <person name="Sun S."/>
            <person name="Hou Z."/>
            <person name="He W."/>
            <person name="Dai G."/>
            <person name="Sun C."/>
            <person name="Schmutz J."/>
            <person name="Leebens-Mack J.H."/>
            <person name="Li F.W."/>
            <person name="Wang L."/>
        </authorList>
    </citation>
    <scope>NUCLEOTIDE SEQUENCE [LARGE SCALE GENOMIC DNA]</scope>
    <source>
        <strain evidence="2">cv. PW_Plant_1</strain>
    </source>
</reference>